<reference evidence="3 4" key="1">
    <citation type="submission" date="2021-05" db="EMBL/GenBank/DDBJ databases">
        <title>Mycobacterium acidophilum sp. nov., an extremely acid-tolerant member of the genus Mycobacterium.</title>
        <authorList>
            <person name="Xia J."/>
        </authorList>
    </citation>
    <scope>NUCLEOTIDE SEQUENCE [LARGE SCALE GENOMIC DNA]</scope>
    <source>
        <strain evidence="3 4">M1</strain>
    </source>
</reference>
<sequence length="232" mass="24150">MGAGASVQQADGVSGPDKRQIVIAAVIVAVVLAVVALLYFTMRPRLVGDDKLAALFLDSNQVSAVMDAPMTLGDVGTGGLTTAGALSRAGCLSALTAAQELSYTDSGHTGLRWIEARDSTEHVQHYVVQAAAAFPSAERAAAFVANAAAQWRLCADQTVLTVGPDQASLKWRLAGVVGVPPAISILETREDVKWTCQRALRASANVVVDVTACADHITDQGRKIGDEVAAKL</sequence>
<accession>A0ABS5RSS6</accession>
<evidence type="ECO:0000256" key="1">
    <source>
        <dbReference type="SAM" id="Phobius"/>
    </source>
</evidence>
<feature type="domain" description="PknH-like extracellular" evidence="2">
    <location>
        <begin position="49"/>
        <end position="231"/>
    </location>
</feature>
<keyword evidence="1" id="KW-0472">Membrane</keyword>
<dbReference type="InterPro" id="IPR038232">
    <property type="entry name" value="PknH-like_Extracell_sf"/>
</dbReference>
<evidence type="ECO:0000313" key="3">
    <source>
        <dbReference type="EMBL" id="MBS9536014.1"/>
    </source>
</evidence>
<dbReference type="Proteomes" id="UP001519535">
    <property type="component" value="Unassembled WGS sequence"/>
</dbReference>
<protein>
    <submittedName>
        <fullName evidence="3">Sensor domain-containing protein</fullName>
    </submittedName>
</protein>
<name>A0ABS5RSS6_9MYCO</name>
<organism evidence="3 4">
    <name type="scientific">Mycolicibacter acidiphilus</name>
    <dbReference type="NCBI Taxonomy" id="2835306"/>
    <lineage>
        <taxon>Bacteria</taxon>
        <taxon>Bacillati</taxon>
        <taxon>Actinomycetota</taxon>
        <taxon>Actinomycetes</taxon>
        <taxon>Mycobacteriales</taxon>
        <taxon>Mycobacteriaceae</taxon>
        <taxon>Mycolicibacter</taxon>
    </lineage>
</organism>
<evidence type="ECO:0000259" key="2">
    <source>
        <dbReference type="Pfam" id="PF14032"/>
    </source>
</evidence>
<evidence type="ECO:0000313" key="4">
    <source>
        <dbReference type="Proteomes" id="UP001519535"/>
    </source>
</evidence>
<dbReference type="Pfam" id="PF14032">
    <property type="entry name" value="PknH_C"/>
    <property type="match status" value="1"/>
</dbReference>
<dbReference type="RefSeq" id="WP_214094860.1">
    <property type="nucleotide sequence ID" value="NZ_JAHCLR010000072.1"/>
</dbReference>
<keyword evidence="4" id="KW-1185">Reference proteome</keyword>
<keyword evidence="1" id="KW-1133">Transmembrane helix</keyword>
<comment type="caution">
    <text evidence="3">The sequence shown here is derived from an EMBL/GenBank/DDBJ whole genome shotgun (WGS) entry which is preliminary data.</text>
</comment>
<feature type="transmembrane region" description="Helical" evidence="1">
    <location>
        <begin position="21"/>
        <end position="41"/>
    </location>
</feature>
<gene>
    <name evidence="3" type="ORF">KIH27_20735</name>
</gene>
<dbReference type="Gene3D" id="3.40.1000.70">
    <property type="entry name" value="PknH-like extracellular domain"/>
    <property type="match status" value="1"/>
</dbReference>
<dbReference type="InterPro" id="IPR026954">
    <property type="entry name" value="PknH-like_Extracell"/>
</dbReference>
<keyword evidence="1" id="KW-0812">Transmembrane</keyword>
<proteinExistence type="predicted"/>
<dbReference type="EMBL" id="JAHCLR010000072">
    <property type="protein sequence ID" value="MBS9536014.1"/>
    <property type="molecule type" value="Genomic_DNA"/>
</dbReference>